<comment type="similarity">
    <text evidence="1">Belongs to the peroxiredoxin family. AhpC/Prx1 subfamily.</text>
</comment>
<dbReference type="InterPro" id="IPR036249">
    <property type="entry name" value="Thioredoxin-like_sf"/>
</dbReference>
<evidence type="ECO:0000256" key="4">
    <source>
        <dbReference type="ARBA" id="ARBA00023002"/>
    </source>
</evidence>
<dbReference type="SUPFAM" id="SSF52833">
    <property type="entry name" value="Thioredoxin-like"/>
    <property type="match status" value="1"/>
</dbReference>
<evidence type="ECO:0000256" key="5">
    <source>
        <dbReference type="ARBA" id="ARBA00023284"/>
    </source>
</evidence>
<evidence type="ECO:0000256" key="6">
    <source>
        <dbReference type="ARBA" id="ARBA00025719"/>
    </source>
</evidence>
<organism evidence="8 9">
    <name type="scientific">Sporichthya brevicatena</name>
    <dbReference type="NCBI Taxonomy" id="171442"/>
    <lineage>
        <taxon>Bacteria</taxon>
        <taxon>Bacillati</taxon>
        <taxon>Actinomycetota</taxon>
        <taxon>Actinomycetes</taxon>
        <taxon>Sporichthyales</taxon>
        <taxon>Sporichthyaceae</taxon>
        <taxon>Sporichthya</taxon>
    </lineage>
</organism>
<keyword evidence="9" id="KW-1185">Reference proteome</keyword>
<evidence type="ECO:0000256" key="2">
    <source>
        <dbReference type="ARBA" id="ARBA00022559"/>
    </source>
</evidence>
<protein>
    <submittedName>
        <fullName evidence="8">Peroxiredoxin</fullName>
    </submittedName>
</protein>
<keyword evidence="5" id="KW-0676">Redox-active center</keyword>
<dbReference type="InterPro" id="IPR013766">
    <property type="entry name" value="Thioredoxin_domain"/>
</dbReference>
<dbReference type="InterPro" id="IPR000866">
    <property type="entry name" value="AhpC/TSA"/>
</dbReference>
<dbReference type="EMBL" id="BAAAHE010000007">
    <property type="protein sequence ID" value="GAA0607564.1"/>
    <property type="molecule type" value="Genomic_DNA"/>
</dbReference>
<sequence length="230" mass="25821">MEVKVPDRMEMDMGLRIGDTAPDFEVESTHGTIKFHEWIGDSWAVLFSHPKDFTPVCTTELGYMARIKPEFDKRNTKIIGISVDSTEDHEGWARDIEETQGTAPNYPLIGDKDYVVAKAYGMLPAETEGEAKGRTAADNFTVRNVFVIGPDKKIKLILVYPMTTGRNFDEVLRVIDSLQLTANHKVATPAQWQPGDDVIIAGSVNNEQAKEIFGTWKEPKPYIRIVPQPQ</sequence>
<dbReference type="InterPro" id="IPR050217">
    <property type="entry name" value="Peroxiredoxin"/>
</dbReference>
<dbReference type="InterPro" id="IPR045020">
    <property type="entry name" value="PRX_1cys"/>
</dbReference>
<name>A0ABN1GAP0_9ACTN</name>
<dbReference type="PROSITE" id="PS51352">
    <property type="entry name" value="THIOREDOXIN_2"/>
    <property type="match status" value="1"/>
</dbReference>
<accession>A0ABN1GAP0</accession>
<reference evidence="8 9" key="1">
    <citation type="journal article" date="2019" name="Int. J. Syst. Evol. Microbiol.">
        <title>The Global Catalogue of Microorganisms (GCM) 10K type strain sequencing project: providing services to taxonomists for standard genome sequencing and annotation.</title>
        <authorList>
            <consortium name="The Broad Institute Genomics Platform"/>
            <consortium name="The Broad Institute Genome Sequencing Center for Infectious Disease"/>
            <person name="Wu L."/>
            <person name="Ma J."/>
        </authorList>
    </citation>
    <scope>NUCLEOTIDE SEQUENCE [LARGE SCALE GENOMIC DNA]</scope>
    <source>
        <strain evidence="8 9">JCM 10671</strain>
    </source>
</reference>
<evidence type="ECO:0000256" key="3">
    <source>
        <dbReference type="ARBA" id="ARBA00022862"/>
    </source>
</evidence>
<dbReference type="InterPro" id="IPR019479">
    <property type="entry name" value="Peroxiredoxin_C"/>
</dbReference>
<dbReference type="Pfam" id="PF00578">
    <property type="entry name" value="AhpC-TSA"/>
    <property type="match status" value="1"/>
</dbReference>
<keyword evidence="4" id="KW-0560">Oxidoreductase</keyword>
<dbReference type="InterPro" id="IPR024706">
    <property type="entry name" value="Peroxiredoxin_AhpC-typ"/>
</dbReference>
<dbReference type="CDD" id="cd03016">
    <property type="entry name" value="PRX_1cys"/>
    <property type="match status" value="1"/>
</dbReference>
<evidence type="ECO:0000313" key="8">
    <source>
        <dbReference type="EMBL" id="GAA0607564.1"/>
    </source>
</evidence>
<evidence type="ECO:0000313" key="9">
    <source>
        <dbReference type="Proteomes" id="UP001500957"/>
    </source>
</evidence>
<comment type="similarity">
    <text evidence="6">Belongs to the peroxiredoxin family. Prx6 subfamily.</text>
</comment>
<keyword evidence="3" id="KW-0049">Antioxidant</keyword>
<dbReference type="Pfam" id="PF10417">
    <property type="entry name" value="1-cysPrx_C"/>
    <property type="match status" value="1"/>
</dbReference>
<dbReference type="Proteomes" id="UP001500957">
    <property type="component" value="Unassembled WGS sequence"/>
</dbReference>
<feature type="domain" description="Thioredoxin" evidence="7">
    <location>
        <begin position="15"/>
        <end position="180"/>
    </location>
</feature>
<comment type="caution">
    <text evidence="8">The sequence shown here is derived from an EMBL/GenBank/DDBJ whole genome shotgun (WGS) entry which is preliminary data.</text>
</comment>
<evidence type="ECO:0000256" key="1">
    <source>
        <dbReference type="ARBA" id="ARBA00009796"/>
    </source>
</evidence>
<evidence type="ECO:0000259" key="7">
    <source>
        <dbReference type="PROSITE" id="PS51352"/>
    </source>
</evidence>
<dbReference type="Gene3D" id="3.40.30.10">
    <property type="entry name" value="Glutaredoxin"/>
    <property type="match status" value="1"/>
</dbReference>
<dbReference type="PANTHER" id="PTHR10681:SF121">
    <property type="entry name" value="ALKYL HYDROPEROXIDE REDUCTASE C"/>
    <property type="match status" value="1"/>
</dbReference>
<gene>
    <name evidence="8" type="ORF">GCM10009547_06860</name>
</gene>
<proteinExistence type="inferred from homology"/>
<dbReference type="Gene3D" id="3.30.1020.10">
    <property type="entry name" value="Antioxidant, Horf6, Chain A, domain2"/>
    <property type="match status" value="1"/>
</dbReference>
<keyword evidence="2" id="KW-0575">Peroxidase</keyword>
<dbReference type="PIRSF" id="PIRSF000239">
    <property type="entry name" value="AHPC"/>
    <property type="match status" value="1"/>
</dbReference>
<dbReference type="PANTHER" id="PTHR10681">
    <property type="entry name" value="THIOREDOXIN PEROXIDASE"/>
    <property type="match status" value="1"/>
</dbReference>